<evidence type="ECO:0000256" key="9">
    <source>
        <dbReference type="PROSITE-ProRule" id="PRU00339"/>
    </source>
</evidence>
<sequence length="604" mass="70340">MILYIYSNNDSNFKMKNTIIYLFALFLSQLFTFSWSQTYSTKQIDSVLNMPYDDIVANTSKSLQLFNKVLSDAKKQNYKLGVANSYDKMALCYFYQNKYDLQAKYIFMAIDCFNQLKQYNKVASLYGSYGYHLKRRNLDSGILYMQKGLKIGEKYNSEYELRAIYDNYGVLKEMKKEYDSAFLFYNKSLNLKEKANDKIGIPYSLNKIGMLQLTLKQFAKAKQNLDKAYQIRLEIDDKIGIAENLNFYGYYYFETKDHQKSIEYFNKALDYSKTYNYNYLTQDNYQKLSELYELNSDYKTALDNFKNYTAYKDSISNINLRIKQAELDTEFDTERKEKEILEQKADLAVKNTYIVIIVSLLILSIIVGYFMLKNQKMKTLQLQKENELKDALLKIETQNRLQEQRLQISRDLHDNIGAQLTFIISSVDSLKYAFADGNPKLEDKLNNISSFTKETIYELRDTIWAMNKEEITIEDLKTRISNFIDNAQLSLNGIQFNFNFNTKSFQSFSSRDGMNIYRLIQEAVNNAIKHAKASQIDVSLTESDNKINVIISDNGKGFDLATAEIGNGLNTMKKRATELKGDFSIETNENGTTIYLSLPNQNEF</sequence>
<dbReference type="GO" id="GO:0016020">
    <property type="term" value="C:membrane"/>
    <property type="evidence" value="ECO:0007669"/>
    <property type="project" value="InterPro"/>
</dbReference>
<evidence type="ECO:0000256" key="3">
    <source>
        <dbReference type="ARBA" id="ARBA00022553"/>
    </source>
</evidence>
<gene>
    <name evidence="12" type="ORF">B0I03_10247</name>
</gene>
<protein>
    <recommendedName>
        <fullName evidence="2">histidine kinase</fullName>
        <ecNumber evidence="2">2.7.13.3</ecNumber>
    </recommendedName>
</protein>
<evidence type="ECO:0000256" key="2">
    <source>
        <dbReference type="ARBA" id="ARBA00012438"/>
    </source>
</evidence>
<dbReference type="PROSITE" id="PS50005">
    <property type="entry name" value="TPR"/>
    <property type="match status" value="1"/>
</dbReference>
<dbReference type="SUPFAM" id="SSF55874">
    <property type="entry name" value="ATPase domain of HSP90 chaperone/DNA topoisomerase II/histidine kinase"/>
    <property type="match status" value="1"/>
</dbReference>
<keyword evidence="9" id="KW-0802">TPR repeat</keyword>
<evidence type="ECO:0000259" key="11">
    <source>
        <dbReference type="PROSITE" id="PS50109"/>
    </source>
</evidence>
<dbReference type="SMART" id="SM00028">
    <property type="entry name" value="TPR"/>
    <property type="match status" value="4"/>
</dbReference>
<evidence type="ECO:0000256" key="8">
    <source>
        <dbReference type="ARBA" id="ARBA00023012"/>
    </source>
</evidence>
<evidence type="ECO:0000313" key="12">
    <source>
        <dbReference type="EMBL" id="RAK24196.1"/>
    </source>
</evidence>
<dbReference type="GO" id="GO:0046983">
    <property type="term" value="F:protein dimerization activity"/>
    <property type="evidence" value="ECO:0007669"/>
    <property type="project" value="InterPro"/>
</dbReference>
<keyword evidence="7" id="KW-0067">ATP-binding</keyword>
<dbReference type="CDD" id="cd16917">
    <property type="entry name" value="HATPase_UhpB-NarQ-NarX-like"/>
    <property type="match status" value="1"/>
</dbReference>
<feature type="domain" description="Histidine kinase" evidence="11">
    <location>
        <begin position="411"/>
        <end position="602"/>
    </location>
</feature>
<evidence type="ECO:0000256" key="1">
    <source>
        <dbReference type="ARBA" id="ARBA00000085"/>
    </source>
</evidence>
<comment type="catalytic activity">
    <reaction evidence="1">
        <text>ATP + protein L-histidine = ADP + protein N-phospho-L-histidine.</text>
        <dbReference type="EC" id="2.7.13.3"/>
    </reaction>
</comment>
<evidence type="ECO:0000313" key="13">
    <source>
        <dbReference type="Proteomes" id="UP000249620"/>
    </source>
</evidence>
<keyword evidence="10" id="KW-0812">Transmembrane</keyword>
<name>A0A327YV29_9FLAO</name>
<dbReference type="InterPro" id="IPR005467">
    <property type="entry name" value="His_kinase_dom"/>
</dbReference>
<dbReference type="InterPro" id="IPR019734">
    <property type="entry name" value="TPR_rpt"/>
</dbReference>
<dbReference type="Gene3D" id="1.20.5.1930">
    <property type="match status" value="1"/>
</dbReference>
<organism evidence="12 13">
    <name type="scientific">Flavobacterium aquaticum</name>
    <dbReference type="NCBI Taxonomy" id="1236486"/>
    <lineage>
        <taxon>Bacteria</taxon>
        <taxon>Pseudomonadati</taxon>
        <taxon>Bacteroidota</taxon>
        <taxon>Flavobacteriia</taxon>
        <taxon>Flavobacteriales</taxon>
        <taxon>Flavobacteriaceae</taxon>
        <taxon>Flavobacterium</taxon>
    </lineage>
</organism>
<dbReference type="EC" id="2.7.13.3" evidence="2"/>
<keyword evidence="4" id="KW-0808">Transferase</keyword>
<keyword evidence="8" id="KW-0902">Two-component regulatory system</keyword>
<dbReference type="InterPro" id="IPR011990">
    <property type="entry name" value="TPR-like_helical_dom_sf"/>
</dbReference>
<dbReference type="InterPro" id="IPR003594">
    <property type="entry name" value="HATPase_dom"/>
</dbReference>
<evidence type="ECO:0000256" key="4">
    <source>
        <dbReference type="ARBA" id="ARBA00022679"/>
    </source>
</evidence>
<keyword evidence="10" id="KW-0472">Membrane</keyword>
<dbReference type="SMART" id="SM00387">
    <property type="entry name" value="HATPase_c"/>
    <property type="match status" value="1"/>
</dbReference>
<dbReference type="PANTHER" id="PTHR24421:SF10">
    <property type="entry name" value="NITRATE_NITRITE SENSOR PROTEIN NARQ"/>
    <property type="match status" value="1"/>
</dbReference>
<accession>A0A327YV29</accession>
<dbReference type="PROSITE" id="PS50109">
    <property type="entry name" value="HIS_KIN"/>
    <property type="match status" value="1"/>
</dbReference>
<evidence type="ECO:0000256" key="7">
    <source>
        <dbReference type="ARBA" id="ARBA00022840"/>
    </source>
</evidence>
<feature type="transmembrane region" description="Helical" evidence="10">
    <location>
        <begin position="353"/>
        <end position="372"/>
    </location>
</feature>
<dbReference type="InterPro" id="IPR011712">
    <property type="entry name" value="Sig_transdc_His_kin_sub3_dim/P"/>
</dbReference>
<dbReference type="AlphaFoldDB" id="A0A327YV29"/>
<dbReference type="Pfam" id="PF13424">
    <property type="entry name" value="TPR_12"/>
    <property type="match status" value="1"/>
</dbReference>
<reference evidence="12 13" key="1">
    <citation type="submission" date="2018-06" db="EMBL/GenBank/DDBJ databases">
        <title>Genomic Encyclopedia of Type Strains, Phase III (KMG-III): the genomes of soil and plant-associated and newly described type strains.</title>
        <authorList>
            <person name="Whitman W."/>
        </authorList>
    </citation>
    <scope>NUCLEOTIDE SEQUENCE [LARGE SCALE GENOMIC DNA]</scope>
    <source>
        <strain evidence="12 13">CGMCC 1.12398</strain>
    </source>
</reference>
<evidence type="ECO:0000256" key="5">
    <source>
        <dbReference type="ARBA" id="ARBA00022741"/>
    </source>
</evidence>
<dbReference type="SUPFAM" id="SSF48452">
    <property type="entry name" value="TPR-like"/>
    <property type="match status" value="2"/>
</dbReference>
<dbReference type="PANTHER" id="PTHR24421">
    <property type="entry name" value="NITRATE/NITRITE SENSOR PROTEIN NARX-RELATED"/>
    <property type="match status" value="1"/>
</dbReference>
<dbReference type="InterPro" id="IPR036890">
    <property type="entry name" value="HATPase_C_sf"/>
</dbReference>
<dbReference type="GO" id="GO:0000155">
    <property type="term" value="F:phosphorelay sensor kinase activity"/>
    <property type="evidence" value="ECO:0007669"/>
    <property type="project" value="InterPro"/>
</dbReference>
<keyword evidence="10" id="KW-1133">Transmembrane helix</keyword>
<feature type="repeat" description="TPR" evidence="9">
    <location>
        <begin position="242"/>
        <end position="275"/>
    </location>
</feature>
<keyword evidence="3" id="KW-0597">Phosphoprotein</keyword>
<dbReference type="EMBL" id="QLMI01000002">
    <property type="protein sequence ID" value="RAK24196.1"/>
    <property type="molecule type" value="Genomic_DNA"/>
</dbReference>
<keyword evidence="5" id="KW-0547">Nucleotide-binding</keyword>
<dbReference type="GO" id="GO:0005524">
    <property type="term" value="F:ATP binding"/>
    <property type="evidence" value="ECO:0007669"/>
    <property type="project" value="UniProtKB-KW"/>
</dbReference>
<proteinExistence type="predicted"/>
<dbReference type="InterPro" id="IPR050482">
    <property type="entry name" value="Sensor_HK_TwoCompSys"/>
</dbReference>
<dbReference type="Gene3D" id="1.25.40.10">
    <property type="entry name" value="Tetratricopeptide repeat domain"/>
    <property type="match status" value="1"/>
</dbReference>
<dbReference type="Pfam" id="PF07730">
    <property type="entry name" value="HisKA_3"/>
    <property type="match status" value="1"/>
</dbReference>
<evidence type="ECO:0000256" key="6">
    <source>
        <dbReference type="ARBA" id="ARBA00022777"/>
    </source>
</evidence>
<dbReference type="Proteomes" id="UP000249620">
    <property type="component" value="Unassembled WGS sequence"/>
</dbReference>
<dbReference type="Pfam" id="PF02518">
    <property type="entry name" value="HATPase_c"/>
    <property type="match status" value="1"/>
</dbReference>
<keyword evidence="13" id="KW-1185">Reference proteome</keyword>
<comment type="caution">
    <text evidence="12">The sequence shown here is derived from an EMBL/GenBank/DDBJ whole genome shotgun (WGS) entry which is preliminary data.</text>
</comment>
<evidence type="ECO:0000256" key="10">
    <source>
        <dbReference type="SAM" id="Phobius"/>
    </source>
</evidence>
<dbReference type="Gene3D" id="3.30.565.10">
    <property type="entry name" value="Histidine kinase-like ATPase, C-terminal domain"/>
    <property type="match status" value="1"/>
</dbReference>
<keyword evidence="6" id="KW-0418">Kinase</keyword>